<protein>
    <submittedName>
        <fullName evidence="5">LuxR family transcriptional regulator</fullName>
    </submittedName>
</protein>
<dbReference type="SMART" id="SM00421">
    <property type="entry name" value="HTH_LUXR"/>
    <property type="match status" value="1"/>
</dbReference>
<evidence type="ECO:0000259" key="4">
    <source>
        <dbReference type="PROSITE" id="PS50043"/>
    </source>
</evidence>
<dbReference type="AlphaFoldDB" id="A0AA41WGX4"/>
<reference evidence="5" key="1">
    <citation type="submission" date="2022-06" db="EMBL/GenBank/DDBJ databases">
        <title>Detection of beta-lactamases in bacteria of animal origin.</title>
        <authorList>
            <person name="Mlynarcik P."/>
            <person name="Zdarska V."/>
            <person name="Chudobova H."/>
            <person name="Prochazkova P."/>
            <person name="Hricova K."/>
            <person name="Mezerova K."/>
            <person name="Bardon J."/>
            <person name="Dolejska M."/>
            <person name="Sukkar I."/>
            <person name="Kolar M."/>
        </authorList>
    </citation>
    <scope>NUCLEOTIDE SEQUENCE</scope>
    <source>
        <strain evidence="5">S 300-3</strain>
    </source>
</reference>
<sequence>MELDLIKHATHELCEAGGRDELCQVLDGLFARMGIDQYAFIHVDGLVLGRGTPVMVSNFDAGWQALYREHRYQCIDPFMRRVRRCALPFHWAEVTAESIACEADAAFLACARGHLIDTHRGASIPAHARGEQLSSLSFCRYPDNRHGREIGIRDAYLLSGVATTLHLRIGQLAGSCRSASLTRRERECLLWASRGKGQEEIAMILGLRPRTVRFHQENAMRKLEAGNIAEAVAVATALGLL</sequence>
<dbReference type="InterPro" id="IPR036388">
    <property type="entry name" value="WH-like_DNA-bd_sf"/>
</dbReference>
<proteinExistence type="predicted"/>
<dbReference type="PANTHER" id="PTHR44688:SF16">
    <property type="entry name" value="DNA-BINDING TRANSCRIPTIONAL ACTIVATOR DEVR_DOSR"/>
    <property type="match status" value="1"/>
</dbReference>
<dbReference type="EMBL" id="JAMYBS010000001">
    <property type="protein sequence ID" value="MCO7543273.1"/>
    <property type="molecule type" value="Genomic_DNA"/>
</dbReference>
<keyword evidence="3" id="KW-0804">Transcription</keyword>
<dbReference type="SUPFAM" id="SSF75516">
    <property type="entry name" value="Pheromone-binding domain of LuxR-like quorum-sensing transcription factors"/>
    <property type="match status" value="1"/>
</dbReference>
<evidence type="ECO:0000256" key="2">
    <source>
        <dbReference type="ARBA" id="ARBA00023125"/>
    </source>
</evidence>
<dbReference type="PROSITE" id="PS50043">
    <property type="entry name" value="HTH_LUXR_2"/>
    <property type="match status" value="1"/>
</dbReference>
<dbReference type="SUPFAM" id="SSF46894">
    <property type="entry name" value="C-terminal effector domain of the bipartite response regulators"/>
    <property type="match status" value="1"/>
</dbReference>
<dbReference type="GO" id="GO:0003677">
    <property type="term" value="F:DNA binding"/>
    <property type="evidence" value="ECO:0007669"/>
    <property type="project" value="UniProtKB-KW"/>
</dbReference>
<dbReference type="CDD" id="cd06170">
    <property type="entry name" value="LuxR_C_like"/>
    <property type="match status" value="1"/>
</dbReference>
<evidence type="ECO:0000313" key="6">
    <source>
        <dbReference type="Proteomes" id="UP001165292"/>
    </source>
</evidence>
<dbReference type="Proteomes" id="UP001165292">
    <property type="component" value="Unassembled WGS sequence"/>
</dbReference>
<dbReference type="InterPro" id="IPR036693">
    <property type="entry name" value="TF_LuxR_autoind-bd_dom_sf"/>
</dbReference>
<gene>
    <name evidence="5" type="ORF">NJF43_00705</name>
</gene>
<feature type="domain" description="HTH luxR-type" evidence="4">
    <location>
        <begin position="174"/>
        <end position="239"/>
    </location>
</feature>
<dbReference type="InterPro" id="IPR000792">
    <property type="entry name" value="Tscrpt_reg_LuxR_C"/>
</dbReference>
<accession>A0AA41WGX4</accession>
<dbReference type="Gene3D" id="1.10.10.10">
    <property type="entry name" value="Winged helix-like DNA-binding domain superfamily/Winged helix DNA-binding domain"/>
    <property type="match status" value="1"/>
</dbReference>
<evidence type="ECO:0000256" key="1">
    <source>
        <dbReference type="ARBA" id="ARBA00023015"/>
    </source>
</evidence>
<dbReference type="InterPro" id="IPR005143">
    <property type="entry name" value="TF_LuxR_autoind-bd_dom"/>
</dbReference>
<organism evidence="5 6">
    <name type="scientific">Stutzerimonas nitrititolerans</name>
    <dbReference type="NCBI Taxonomy" id="2482751"/>
    <lineage>
        <taxon>Bacteria</taxon>
        <taxon>Pseudomonadati</taxon>
        <taxon>Pseudomonadota</taxon>
        <taxon>Gammaproteobacteria</taxon>
        <taxon>Pseudomonadales</taxon>
        <taxon>Pseudomonadaceae</taxon>
        <taxon>Stutzerimonas</taxon>
    </lineage>
</organism>
<dbReference type="InterPro" id="IPR016032">
    <property type="entry name" value="Sig_transdc_resp-reg_C-effctor"/>
</dbReference>
<dbReference type="GO" id="GO:0006355">
    <property type="term" value="P:regulation of DNA-templated transcription"/>
    <property type="evidence" value="ECO:0007669"/>
    <property type="project" value="InterPro"/>
</dbReference>
<name>A0AA41WGX4_9GAMM</name>
<comment type="caution">
    <text evidence="5">The sequence shown here is derived from an EMBL/GenBank/DDBJ whole genome shotgun (WGS) entry which is preliminary data.</text>
</comment>
<dbReference type="Pfam" id="PF03472">
    <property type="entry name" value="Autoind_bind"/>
    <property type="match status" value="1"/>
</dbReference>
<dbReference type="RefSeq" id="WP_253162050.1">
    <property type="nucleotide sequence ID" value="NZ_JAMYBS010000001.1"/>
</dbReference>
<keyword evidence="2" id="KW-0238">DNA-binding</keyword>
<evidence type="ECO:0000256" key="3">
    <source>
        <dbReference type="ARBA" id="ARBA00023163"/>
    </source>
</evidence>
<keyword evidence="1" id="KW-0805">Transcription regulation</keyword>
<evidence type="ECO:0000313" key="5">
    <source>
        <dbReference type="EMBL" id="MCO7543273.1"/>
    </source>
</evidence>
<dbReference type="PRINTS" id="PR00038">
    <property type="entry name" value="HTHLUXR"/>
</dbReference>
<dbReference type="Gene3D" id="3.30.450.80">
    <property type="entry name" value="Transcription factor LuxR-like, autoinducer-binding domain"/>
    <property type="match status" value="1"/>
</dbReference>
<dbReference type="Pfam" id="PF00196">
    <property type="entry name" value="GerE"/>
    <property type="match status" value="1"/>
</dbReference>
<dbReference type="PANTHER" id="PTHR44688">
    <property type="entry name" value="DNA-BINDING TRANSCRIPTIONAL ACTIVATOR DEVR_DOSR"/>
    <property type="match status" value="1"/>
</dbReference>